<keyword evidence="1" id="KW-1133">Transmembrane helix</keyword>
<feature type="transmembrane region" description="Helical" evidence="1">
    <location>
        <begin position="39"/>
        <end position="59"/>
    </location>
</feature>
<evidence type="ECO:0000259" key="2">
    <source>
        <dbReference type="Pfam" id="PF02517"/>
    </source>
</evidence>
<feature type="transmembrane region" description="Helical" evidence="1">
    <location>
        <begin position="136"/>
        <end position="157"/>
    </location>
</feature>
<keyword evidence="1" id="KW-0472">Membrane</keyword>
<dbReference type="GO" id="GO:0008237">
    <property type="term" value="F:metallopeptidase activity"/>
    <property type="evidence" value="ECO:0007669"/>
    <property type="project" value="UniProtKB-KW"/>
</dbReference>
<feature type="domain" description="CAAX prenyl protease 2/Lysostaphin resistance protein A-like" evidence="2">
    <location>
        <begin position="147"/>
        <end position="247"/>
    </location>
</feature>
<proteinExistence type="predicted"/>
<dbReference type="PANTHER" id="PTHR35797:SF1">
    <property type="entry name" value="PROTEASE"/>
    <property type="match status" value="1"/>
</dbReference>
<accession>A0A7C4UHP0</accession>
<evidence type="ECO:0000313" key="3">
    <source>
        <dbReference type="EMBL" id="HGW92630.1"/>
    </source>
</evidence>
<protein>
    <submittedName>
        <fullName evidence="3">CPBP family intramembrane metalloprotease</fullName>
    </submittedName>
</protein>
<feature type="transmembrane region" description="Helical" evidence="1">
    <location>
        <begin position="262"/>
        <end position="284"/>
    </location>
</feature>
<sequence>MNKRKIFIFLLLTFFLSWILALLFYLSGENWNISPLSQITGIIYMFMPLLSAIIVQRFIYKGEVKESLGISFKFNKWFLIAYLLPFFISICVSLFSIMMPDVSLSLDLSGFYERYRNIFSEEQIQTMKLQFEKYRYFILIMVLIQSLIAGLTINALFAFGEETGWRGFLFNELKNLRFWESSFLIGFIWGLWHAPIIAMGHNYPQHPKIGILMMILFCILYSPIFNYIRIKTKSVIGPSLLHGSLNATAGFTIMFLKGGNDLTIGITGIAGFISLIIIDLFLLLDKEIKNKKIKEILGG</sequence>
<keyword evidence="1" id="KW-0812">Transmembrane</keyword>
<dbReference type="GO" id="GO:0080120">
    <property type="term" value="P:CAAX-box protein maturation"/>
    <property type="evidence" value="ECO:0007669"/>
    <property type="project" value="UniProtKB-ARBA"/>
</dbReference>
<dbReference type="GO" id="GO:0006508">
    <property type="term" value="P:proteolysis"/>
    <property type="evidence" value="ECO:0007669"/>
    <property type="project" value="UniProtKB-KW"/>
</dbReference>
<organism evidence="3">
    <name type="scientific">candidate division WOR-3 bacterium</name>
    <dbReference type="NCBI Taxonomy" id="2052148"/>
    <lineage>
        <taxon>Bacteria</taxon>
        <taxon>Bacteria division WOR-3</taxon>
    </lineage>
</organism>
<dbReference type="PANTHER" id="PTHR35797">
    <property type="entry name" value="PROTEASE-RELATED"/>
    <property type="match status" value="1"/>
</dbReference>
<dbReference type="InterPro" id="IPR003675">
    <property type="entry name" value="Rce1/LyrA-like_dom"/>
</dbReference>
<dbReference type="InterPro" id="IPR042150">
    <property type="entry name" value="MmRce1-like"/>
</dbReference>
<dbReference type="GO" id="GO:0004175">
    <property type="term" value="F:endopeptidase activity"/>
    <property type="evidence" value="ECO:0007669"/>
    <property type="project" value="UniProtKB-ARBA"/>
</dbReference>
<keyword evidence="3" id="KW-0645">Protease</keyword>
<feature type="transmembrane region" description="Helical" evidence="1">
    <location>
        <begin position="178"/>
        <end position="197"/>
    </location>
</feature>
<feature type="transmembrane region" description="Helical" evidence="1">
    <location>
        <begin position="235"/>
        <end position="256"/>
    </location>
</feature>
<dbReference type="EMBL" id="DTHG01000105">
    <property type="protein sequence ID" value="HGW92630.1"/>
    <property type="molecule type" value="Genomic_DNA"/>
</dbReference>
<feature type="transmembrane region" description="Helical" evidence="1">
    <location>
        <begin position="79"/>
        <end position="99"/>
    </location>
</feature>
<dbReference type="Pfam" id="PF02517">
    <property type="entry name" value="Rce1-like"/>
    <property type="match status" value="1"/>
</dbReference>
<keyword evidence="3" id="KW-0482">Metalloprotease</keyword>
<comment type="caution">
    <text evidence="3">The sequence shown here is derived from an EMBL/GenBank/DDBJ whole genome shotgun (WGS) entry which is preliminary data.</text>
</comment>
<feature type="transmembrane region" description="Helical" evidence="1">
    <location>
        <begin position="7"/>
        <end position="27"/>
    </location>
</feature>
<reference evidence="3" key="1">
    <citation type="journal article" date="2020" name="mSystems">
        <title>Genome- and Community-Level Interaction Insights into Carbon Utilization and Element Cycling Functions of Hydrothermarchaeota in Hydrothermal Sediment.</title>
        <authorList>
            <person name="Zhou Z."/>
            <person name="Liu Y."/>
            <person name="Xu W."/>
            <person name="Pan J."/>
            <person name="Luo Z.H."/>
            <person name="Li M."/>
        </authorList>
    </citation>
    <scope>NUCLEOTIDE SEQUENCE [LARGE SCALE GENOMIC DNA]</scope>
    <source>
        <strain evidence="3">SpSt-780</strain>
    </source>
</reference>
<feature type="transmembrane region" description="Helical" evidence="1">
    <location>
        <begin position="209"/>
        <end position="228"/>
    </location>
</feature>
<gene>
    <name evidence="3" type="ORF">ENV67_08865</name>
</gene>
<dbReference type="AlphaFoldDB" id="A0A7C4UHP0"/>
<keyword evidence="3" id="KW-0378">Hydrolase</keyword>
<name>A0A7C4UHP0_UNCW3</name>
<evidence type="ECO:0000256" key="1">
    <source>
        <dbReference type="SAM" id="Phobius"/>
    </source>
</evidence>